<comment type="caution">
    <text evidence="2">The sequence shown here is derived from an EMBL/GenBank/DDBJ whole genome shotgun (WGS) entry which is preliminary data.</text>
</comment>
<keyword evidence="1" id="KW-1133">Transmembrane helix</keyword>
<evidence type="ECO:0000256" key="1">
    <source>
        <dbReference type="SAM" id="Phobius"/>
    </source>
</evidence>
<keyword evidence="1" id="KW-0472">Membrane</keyword>
<name>A0A1G1VFR1_9BACT</name>
<organism evidence="2 3">
    <name type="scientific">Candidatus Blackburnbacteria bacterium RIFCSPLOWO2_01_FULL_40_20</name>
    <dbReference type="NCBI Taxonomy" id="1797519"/>
    <lineage>
        <taxon>Bacteria</taxon>
        <taxon>Candidatus Blackburniibacteriota</taxon>
    </lineage>
</organism>
<evidence type="ECO:0000313" key="2">
    <source>
        <dbReference type="EMBL" id="OGY14230.1"/>
    </source>
</evidence>
<feature type="transmembrane region" description="Helical" evidence="1">
    <location>
        <begin position="7"/>
        <end position="25"/>
    </location>
</feature>
<proteinExistence type="predicted"/>
<feature type="transmembrane region" description="Helical" evidence="1">
    <location>
        <begin position="45"/>
        <end position="69"/>
    </location>
</feature>
<accession>A0A1G1VFR1</accession>
<protein>
    <submittedName>
        <fullName evidence="2">Uncharacterized protein</fullName>
    </submittedName>
</protein>
<dbReference type="EMBL" id="MHCC01000001">
    <property type="protein sequence ID" value="OGY14230.1"/>
    <property type="molecule type" value="Genomic_DNA"/>
</dbReference>
<evidence type="ECO:0000313" key="3">
    <source>
        <dbReference type="Proteomes" id="UP000178659"/>
    </source>
</evidence>
<sequence>MFSVVEAIFGFLWVGFFVVLGIRMMEGYNPNRQPRVPFEFEDIGASAGCLFVVALVGIVPLLLGGWHLIFP</sequence>
<dbReference type="Proteomes" id="UP000178659">
    <property type="component" value="Unassembled WGS sequence"/>
</dbReference>
<reference evidence="2 3" key="1">
    <citation type="journal article" date="2016" name="Nat. Commun.">
        <title>Thousands of microbial genomes shed light on interconnected biogeochemical processes in an aquifer system.</title>
        <authorList>
            <person name="Anantharaman K."/>
            <person name="Brown C.T."/>
            <person name="Hug L.A."/>
            <person name="Sharon I."/>
            <person name="Castelle C.J."/>
            <person name="Probst A.J."/>
            <person name="Thomas B.C."/>
            <person name="Singh A."/>
            <person name="Wilkins M.J."/>
            <person name="Karaoz U."/>
            <person name="Brodie E.L."/>
            <person name="Williams K.H."/>
            <person name="Hubbard S.S."/>
            <person name="Banfield J.F."/>
        </authorList>
    </citation>
    <scope>NUCLEOTIDE SEQUENCE [LARGE SCALE GENOMIC DNA]</scope>
</reference>
<gene>
    <name evidence="2" type="ORF">A3A77_02015</name>
</gene>
<dbReference type="AlphaFoldDB" id="A0A1G1VFR1"/>
<keyword evidence="1" id="KW-0812">Transmembrane</keyword>